<dbReference type="EMBL" id="JAKZEL010000009">
    <property type="protein sequence ID" value="KAI4540050.1"/>
    <property type="molecule type" value="Genomic_DNA"/>
</dbReference>
<gene>
    <name evidence="2" type="ORF">MG293_009091</name>
</gene>
<dbReference type="AlphaFoldDB" id="A0AAD4UAK3"/>
<comment type="caution">
    <text evidence="2">The sequence shown here is derived from an EMBL/GenBank/DDBJ whole genome shotgun (WGS) entry which is preliminary data.</text>
</comment>
<keyword evidence="3" id="KW-1185">Reference proteome</keyword>
<proteinExistence type="predicted"/>
<evidence type="ECO:0000313" key="2">
    <source>
        <dbReference type="EMBL" id="KAI4540050.1"/>
    </source>
</evidence>
<organism evidence="2 3">
    <name type="scientific">Ovis ammon polii</name>
    <dbReference type="NCBI Taxonomy" id="230172"/>
    <lineage>
        <taxon>Eukaryota</taxon>
        <taxon>Metazoa</taxon>
        <taxon>Chordata</taxon>
        <taxon>Craniata</taxon>
        <taxon>Vertebrata</taxon>
        <taxon>Euteleostomi</taxon>
        <taxon>Mammalia</taxon>
        <taxon>Eutheria</taxon>
        <taxon>Laurasiatheria</taxon>
        <taxon>Artiodactyla</taxon>
        <taxon>Ruminantia</taxon>
        <taxon>Pecora</taxon>
        <taxon>Bovidae</taxon>
        <taxon>Caprinae</taxon>
        <taxon>Ovis</taxon>
    </lineage>
</organism>
<protein>
    <submittedName>
        <fullName evidence="2">Uncharacterized protein</fullName>
    </submittedName>
</protein>
<sequence>MSKANLVKQSSGEKSCGASDDARGTEIQETENGILGVANCDQLLKHLMPLKQPCVPSTESALLLFYAEEYIFIFYFGAKLIKSSIAPIPFPFVGLEAVIGVLGHQVLLERLPVGYQQPL</sequence>
<reference evidence="2" key="1">
    <citation type="submission" date="2022-03" db="EMBL/GenBank/DDBJ databases">
        <title>Genomic analyses of argali, domestic sheep and their hybrids provide insights into chromosomal evolution, heterosis and genetic basis of agronomic traits.</title>
        <authorList>
            <person name="Li M."/>
        </authorList>
    </citation>
    <scope>NUCLEOTIDE SEQUENCE</scope>
    <source>
        <strain evidence="2">CAU-MHL-2022a</strain>
        <tissue evidence="2">Skin</tissue>
    </source>
</reference>
<dbReference type="Proteomes" id="UP001214576">
    <property type="component" value="Unassembled WGS sequence"/>
</dbReference>
<evidence type="ECO:0000256" key="1">
    <source>
        <dbReference type="SAM" id="MobiDB-lite"/>
    </source>
</evidence>
<accession>A0AAD4UAK3</accession>
<feature type="region of interest" description="Disordered" evidence="1">
    <location>
        <begin position="1"/>
        <end position="24"/>
    </location>
</feature>
<name>A0AAD4UAK3_OVIAM</name>
<evidence type="ECO:0000313" key="3">
    <source>
        <dbReference type="Proteomes" id="UP001214576"/>
    </source>
</evidence>